<dbReference type="InterPro" id="IPR005380">
    <property type="entry name" value="XS_domain"/>
</dbReference>
<dbReference type="Proteomes" id="UP001642360">
    <property type="component" value="Unassembled WGS sequence"/>
</dbReference>
<dbReference type="PANTHER" id="PTHR46619:SF2">
    <property type="entry name" value="XS DOMAIN PROTEIN"/>
    <property type="match status" value="1"/>
</dbReference>
<evidence type="ECO:0000313" key="2">
    <source>
        <dbReference type="EMBL" id="CAK9134779.1"/>
    </source>
</evidence>
<dbReference type="InterPro" id="IPR038588">
    <property type="entry name" value="XS_domain_sf"/>
</dbReference>
<dbReference type="PANTHER" id="PTHR46619">
    <property type="entry name" value="RNA RECOGNITION MOTIF XS DOMAIN PROTEIN-RELATED"/>
    <property type="match status" value="1"/>
</dbReference>
<dbReference type="Gene3D" id="3.30.70.2890">
    <property type="entry name" value="XS domain"/>
    <property type="match status" value="1"/>
</dbReference>
<dbReference type="EMBL" id="CAUOFW020000570">
    <property type="protein sequence ID" value="CAK9134779.1"/>
    <property type="molecule type" value="Genomic_DNA"/>
</dbReference>
<sequence>MDTQRLVNHAFMSHKQGLRAQHLGLHKAICVLMGWNSVAPDTVTWVPEAISSAEALAQKEDLIVWPPVVVIHNSSILDNNPEERKVVTVEALGEFLRGKGFSGGKMKVCLGKPANHSIMEVKFLGTFSGLQDAEKLHKYFAENKRGRKDFERITYGRSKNSRSDKREGEMKGDEVEELLLYGYMGIAEDLDKVDFDTKRKCSIKSKKEIQDLVDAPVKPE</sequence>
<gene>
    <name evidence="2" type="ORF">ILEXP_LOCUS1705</name>
</gene>
<accession>A0ABC8QQ02</accession>
<organism evidence="2 3">
    <name type="scientific">Ilex paraguariensis</name>
    <name type="common">yerba mate</name>
    <dbReference type="NCBI Taxonomy" id="185542"/>
    <lineage>
        <taxon>Eukaryota</taxon>
        <taxon>Viridiplantae</taxon>
        <taxon>Streptophyta</taxon>
        <taxon>Embryophyta</taxon>
        <taxon>Tracheophyta</taxon>
        <taxon>Spermatophyta</taxon>
        <taxon>Magnoliopsida</taxon>
        <taxon>eudicotyledons</taxon>
        <taxon>Gunneridae</taxon>
        <taxon>Pentapetalae</taxon>
        <taxon>asterids</taxon>
        <taxon>campanulids</taxon>
        <taxon>Aquifoliales</taxon>
        <taxon>Aquifoliaceae</taxon>
        <taxon>Ilex</taxon>
    </lineage>
</organism>
<dbReference type="AlphaFoldDB" id="A0ABC8QQ02"/>
<protein>
    <recommendedName>
        <fullName evidence="1">XS domain-containing protein</fullName>
    </recommendedName>
</protein>
<comment type="caution">
    <text evidence="2">The sequence shown here is derived from an EMBL/GenBank/DDBJ whole genome shotgun (WGS) entry which is preliminary data.</text>
</comment>
<evidence type="ECO:0000259" key="1">
    <source>
        <dbReference type="Pfam" id="PF03468"/>
    </source>
</evidence>
<evidence type="ECO:0000313" key="3">
    <source>
        <dbReference type="Proteomes" id="UP001642360"/>
    </source>
</evidence>
<feature type="domain" description="XS" evidence="1">
    <location>
        <begin position="60"/>
        <end position="191"/>
    </location>
</feature>
<name>A0ABC8QQ02_9AQUA</name>
<proteinExistence type="predicted"/>
<dbReference type="Pfam" id="PF03468">
    <property type="entry name" value="XS"/>
    <property type="match status" value="1"/>
</dbReference>
<reference evidence="2 3" key="1">
    <citation type="submission" date="2024-02" db="EMBL/GenBank/DDBJ databases">
        <authorList>
            <person name="Vignale AGUSTIN F."/>
            <person name="Sosa J E."/>
            <person name="Modenutti C."/>
        </authorList>
    </citation>
    <scope>NUCLEOTIDE SEQUENCE [LARGE SCALE GENOMIC DNA]</scope>
</reference>
<keyword evidence="3" id="KW-1185">Reference proteome</keyword>